<sequence length="291" mass="32633">MILEASVGLGVLRHVFTPAASPRCHLGCPTGDKKFVWQRYSYASWIQQTLTRPLYTPLPGPVHVCLKGSQLHIQGAIMQETEITMLTSAWDQLDRSWRTPHRWHTEFLASFNNCPALDVAIRPSMVANRSCAEGSRKEHGYKGQYTYGRMLKWEVIETTASVSDPSLKVRPSDMFANLYGACYGRRLALLSDGRTAILPAGAKQSDKIAVLRDGHALYVPRPLHGRDEYQFIGAGFVDGWINGEIVEEVGEDKLQTDHNSDPITRVSVRSCDVDIQSCKRFDVCLLLPNTW</sequence>
<dbReference type="Proteomes" id="UP000799754">
    <property type="component" value="Unassembled WGS sequence"/>
</dbReference>
<reference evidence="1" key="1">
    <citation type="journal article" date="2020" name="Stud. Mycol.">
        <title>101 Dothideomycetes genomes: a test case for predicting lifestyles and emergence of pathogens.</title>
        <authorList>
            <person name="Haridas S."/>
            <person name="Albert R."/>
            <person name="Binder M."/>
            <person name="Bloem J."/>
            <person name="Labutti K."/>
            <person name="Salamov A."/>
            <person name="Andreopoulos B."/>
            <person name="Baker S."/>
            <person name="Barry K."/>
            <person name="Bills G."/>
            <person name="Bluhm B."/>
            <person name="Cannon C."/>
            <person name="Castanera R."/>
            <person name="Culley D."/>
            <person name="Daum C."/>
            <person name="Ezra D."/>
            <person name="Gonzalez J."/>
            <person name="Henrissat B."/>
            <person name="Kuo A."/>
            <person name="Liang C."/>
            <person name="Lipzen A."/>
            <person name="Lutzoni F."/>
            <person name="Magnuson J."/>
            <person name="Mondo S."/>
            <person name="Nolan M."/>
            <person name="Ohm R."/>
            <person name="Pangilinan J."/>
            <person name="Park H.-J."/>
            <person name="Ramirez L."/>
            <person name="Alfaro M."/>
            <person name="Sun H."/>
            <person name="Tritt A."/>
            <person name="Yoshinaga Y."/>
            <person name="Zwiers L.-H."/>
            <person name="Turgeon B."/>
            <person name="Goodwin S."/>
            <person name="Spatafora J."/>
            <person name="Crous P."/>
            <person name="Grigoriev I."/>
        </authorList>
    </citation>
    <scope>NUCLEOTIDE SEQUENCE</scope>
    <source>
        <strain evidence="1">CBS 525.71</strain>
    </source>
</reference>
<name>A0ACB6RKX1_9PLEO</name>
<evidence type="ECO:0000313" key="1">
    <source>
        <dbReference type="EMBL" id="KAF2622352.1"/>
    </source>
</evidence>
<keyword evidence="2" id="KW-1185">Reference proteome</keyword>
<organism evidence="1 2">
    <name type="scientific">Macroventuria anomochaeta</name>
    <dbReference type="NCBI Taxonomy" id="301207"/>
    <lineage>
        <taxon>Eukaryota</taxon>
        <taxon>Fungi</taxon>
        <taxon>Dikarya</taxon>
        <taxon>Ascomycota</taxon>
        <taxon>Pezizomycotina</taxon>
        <taxon>Dothideomycetes</taxon>
        <taxon>Pleosporomycetidae</taxon>
        <taxon>Pleosporales</taxon>
        <taxon>Pleosporineae</taxon>
        <taxon>Didymellaceae</taxon>
        <taxon>Macroventuria</taxon>
    </lineage>
</organism>
<proteinExistence type="predicted"/>
<evidence type="ECO:0000313" key="2">
    <source>
        <dbReference type="Proteomes" id="UP000799754"/>
    </source>
</evidence>
<comment type="caution">
    <text evidence="1">The sequence shown here is derived from an EMBL/GenBank/DDBJ whole genome shotgun (WGS) entry which is preliminary data.</text>
</comment>
<gene>
    <name evidence="1" type="ORF">BU25DRAFT_211194</name>
</gene>
<accession>A0ACB6RKX1</accession>
<dbReference type="EMBL" id="MU006745">
    <property type="protein sequence ID" value="KAF2622352.1"/>
    <property type="molecule type" value="Genomic_DNA"/>
</dbReference>
<protein>
    <submittedName>
        <fullName evidence="1">Uncharacterized protein</fullName>
    </submittedName>
</protein>